<evidence type="ECO:0000313" key="2">
    <source>
        <dbReference type="Proteomes" id="UP001176961"/>
    </source>
</evidence>
<proteinExistence type="predicted"/>
<reference evidence="1" key="1">
    <citation type="submission" date="2023-07" db="EMBL/GenBank/DDBJ databases">
        <authorList>
            <consortium name="CYATHOMIX"/>
        </authorList>
    </citation>
    <scope>NUCLEOTIDE SEQUENCE</scope>
    <source>
        <strain evidence="1">N/A</strain>
    </source>
</reference>
<accession>A0AA36GXS3</accession>
<name>A0AA36GXS3_CYLNA</name>
<keyword evidence="2" id="KW-1185">Reference proteome</keyword>
<dbReference type="EMBL" id="CATQJL010000223">
    <property type="protein sequence ID" value="CAJ0600346.1"/>
    <property type="molecule type" value="Genomic_DNA"/>
</dbReference>
<dbReference type="Proteomes" id="UP001176961">
    <property type="component" value="Unassembled WGS sequence"/>
</dbReference>
<evidence type="ECO:0000313" key="1">
    <source>
        <dbReference type="EMBL" id="CAJ0600346.1"/>
    </source>
</evidence>
<dbReference type="AlphaFoldDB" id="A0AA36GXS3"/>
<protein>
    <submittedName>
        <fullName evidence="1">Uncharacterized protein</fullName>
    </submittedName>
</protein>
<gene>
    <name evidence="1" type="ORF">CYNAS_LOCUS12329</name>
</gene>
<comment type="caution">
    <text evidence="1">The sequence shown here is derived from an EMBL/GenBank/DDBJ whole genome shotgun (WGS) entry which is preliminary data.</text>
</comment>
<sequence>MDYLLDRYLFDNLPFTVSPETRKDFIVEARELGQRELSSWRSEGLKCSDNAFWLSLADCEEEREREFKRLLKATLHWVRISKSCIAKALEDVRGYCMCEGRLVPAVNGDEDGLRWADKKAMTPEAWRQLTLREAVPQTEAVHAEKLLPF</sequence>
<organism evidence="1 2">
    <name type="scientific">Cylicocyclus nassatus</name>
    <name type="common">Nematode worm</name>
    <dbReference type="NCBI Taxonomy" id="53992"/>
    <lineage>
        <taxon>Eukaryota</taxon>
        <taxon>Metazoa</taxon>
        <taxon>Ecdysozoa</taxon>
        <taxon>Nematoda</taxon>
        <taxon>Chromadorea</taxon>
        <taxon>Rhabditida</taxon>
        <taxon>Rhabditina</taxon>
        <taxon>Rhabditomorpha</taxon>
        <taxon>Strongyloidea</taxon>
        <taxon>Strongylidae</taxon>
        <taxon>Cylicocyclus</taxon>
    </lineage>
</organism>